<sequence>MVPGIRYTAVRQPATHAPCLYRRRLVAVSSLSAVTSYFRRYLRGERGEVWDDLRALGPVPDDLAEDVAAVADETMLRVGQHVARIAAALPELGWTCSDRQVDPHLPPTDGDRAMAESLAEKVGGLPYALEACFRRVGHVWFAGDCEALLLTYHQEPAPHGEPPSPEYPDPLCLGNAYALHSEWQDYGHEPEFAFALAPDEYHKANTSGATHDIALPSSVADPVLAGVAGRPGITLVEYLRESVRWGGFPGYSFAPDLAPAALITLRCDPDF</sequence>
<dbReference type="EMBL" id="PTIX01000020">
    <property type="protein sequence ID" value="PPK64310.1"/>
    <property type="molecule type" value="Genomic_DNA"/>
</dbReference>
<gene>
    <name evidence="1" type="ORF">CLV40_12031</name>
</gene>
<keyword evidence="2" id="KW-1185">Reference proteome</keyword>
<comment type="caution">
    <text evidence="1">The sequence shown here is derived from an EMBL/GenBank/DDBJ whole genome shotgun (WGS) entry which is preliminary data.</text>
</comment>
<dbReference type="AlphaFoldDB" id="A0A2S6GGI1"/>
<accession>A0A2S6GGI1</accession>
<reference evidence="1 2" key="1">
    <citation type="submission" date="2018-02" db="EMBL/GenBank/DDBJ databases">
        <title>Genomic Encyclopedia of Archaeal and Bacterial Type Strains, Phase II (KMG-II): from individual species to whole genera.</title>
        <authorList>
            <person name="Goeker M."/>
        </authorList>
    </citation>
    <scope>NUCLEOTIDE SEQUENCE [LARGE SCALE GENOMIC DNA]</scope>
    <source>
        <strain evidence="1 2">YU 961-1</strain>
    </source>
</reference>
<protein>
    <submittedName>
        <fullName evidence="1">Uncharacterized protein</fullName>
    </submittedName>
</protein>
<evidence type="ECO:0000313" key="2">
    <source>
        <dbReference type="Proteomes" id="UP000239203"/>
    </source>
</evidence>
<evidence type="ECO:0000313" key="1">
    <source>
        <dbReference type="EMBL" id="PPK64310.1"/>
    </source>
</evidence>
<proteinExistence type="predicted"/>
<dbReference type="Proteomes" id="UP000239203">
    <property type="component" value="Unassembled WGS sequence"/>
</dbReference>
<organism evidence="1 2">
    <name type="scientific">Actinokineospora auranticolor</name>
    <dbReference type="NCBI Taxonomy" id="155976"/>
    <lineage>
        <taxon>Bacteria</taxon>
        <taxon>Bacillati</taxon>
        <taxon>Actinomycetota</taxon>
        <taxon>Actinomycetes</taxon>
        <taxon>Pseudonocardiales</taxon>
        <taxon>Pseudonocardiaceae</taxon>
        <taxon>Actinokineospora</taxon>
    </lineage>
</organism>
<name>A0A2S6GGI1_9PSEU</name>